<feature type="transmembrane region" description="Helical" evidence="1">
    <location>
        <begin position="78"/>
        <end position="99"/>
    </location>
</feature>
<feature type="transmembrane region" description="Helical" evidence="1">
    <location>
        <begin position="145"/>
        <end position="168"/>
    </location>
</feature>
<keyword evidence="1" id="KW-0472">Membrane</keyword>
<reference evidence="3" key="1">
    <citation type="submission" date="2016-11" db="UniProtKB">
        <authorList>
            <consortium name="WormBaseParasite"/>
        </authorList>
    </citation>
    <scope>IDENTIFICATION</scope>
</reference>
<keyword evidence="2" id="KW-1185">Reference proteome</keyword>
<dbReference type="WBParaSite" id="L893_g11754.t1">
    <property type="protein sequence ID" value="L893_g11754.t1"/>
    <property type="gene ID" value="L893_g11754"/>
</dbReference>
<accession>A0A1I7Y2E1</accession>
<feature type="transmembrane region" description="Helical" evidence="1">
    <location>
        <begin position="120"/>
        <end position="139"/>
    </location>
</feature>
<sequence>MEIINLFGGIIFLIITTVFSPIYTRIIYVLLALTYLYGAIYLAVLNTPWAGIITQTWMSSLDFSKPYSALVGQTTLMISMGSMWACLGVYSSVVCYLLYKRSTISKMSNYQMEKTILVNAVIHFIGDMFLVVGMYYIRLPQGSSAMVFLTILFLINYLILPPVLYLALYQSIRDEFIPIKLTNTVGARNNYDASSTHDTQNPA</sequence>
<dbReference type="Proteomes" id="UP000095287">
    <property type="component" value="Unplaced"/>
</dbReference>
<feature type="transmembrane region" description="Helical" evidence="1">
    <location>
        <begin position="6"/>
        <end position="23"/>
    </location>
</feature>
<proteinExistence type="predicted"/>
<evidence type="ECO:0000256" key="1">
    <source>
        <dbReference type="SAM" id="Phobius"/>
    </source>
</evidence>
<dbReference type="AlphaFoldDB" id="A0A1I7Y2E1"/>
<evidence type="ECO:0000313" key="3">
    <source>
        <dbReference type="WBParaSite" id="L893_g11754.t1"/>
    </source>
</evidence>
<keyword evidence="1" id="KW-1133">Transmembrane helix</keyword>
<organism evidence="2 3">
    <name type="scientific">Steinernema glaseri</name>
    <dbReference type="NCBI Taxonomy" id="37863"/>
    <lineage>
        <taxon>Eukaryota</taxon>
        <taxon>Metazoa</taxon>
        <taxon>Ecdysozoa</taxon>
        <taxon>Nematoda</taxon>
        <taxon>Chromadorea</taxon>
        <taxon>Rhabditida</taxon>
        <taxon>Tylenchina</taxon>
        <taxon>Panagrolaimomorpha</taxon>
        <taxon>Strongyloidoidea</taxon>
        <taxon>Steinernematidae</taxon>
        <taxon>Steinernema</taxon>
    </lineage>
</organism>
<feature type="transmembrane region" description="Helical" evidence="1">
    <location>
        <begin position="35"/>
        <end position="58"/>
    </location>
</feature>
<evidence type="ECO:0000313" key="2">
    <source>
        <dbReference type="Proteomes" id="UP000095287"/>
    </source>
</evidence>
<protein>
    <submittedName>
        <fullName evidence="3">Serpentine receptor class gamma</fullName>
    </submittedName>
</protein>
<keyword evidence="1" id="KW-0812">Transmembrane</keyword>
<name>A0A1I7Y2E1_9BILA</name>